<reference evidence="1" key="1">
    <citation type="submission" date="2021-02" db="EMBL/GenBank/DDBJ databases">
        <authorList>
            <person name="Nowell W R."/>
        </authorList>
    </citation>
    <scope>NUCLEOTIDE SEQUENCE</scope>
</reference>
<dbReference type="Proteomes" id="UP000663855">
    <property type="component" value="Unassembled WGS sequence"/>
</dbReference>
<name>A0A816B3I6_9BILA</name>
<organism evidence="1 2">
    <name type="scientific">Rotaria magnacalcarata</name>
    <dbReference type="NCBI Taxonomy" id="392030"/>
    <lineage>
        <taxon>Eukaryota</taxon>
        <taxon>Metazoa</taxon>
        <taxon>Spiralia</taxon>
        <taxon>Gnathifera</taxon>
        <taxon>Rotifera</taxon>
        <taxon>Eurotatoria</taxon>
        <taxon>Bdelloidea</taxon>
        <taxon>Philodinida</taxon>
        <taxon>Philodinidae</taxon>
        <taxon>Rotaria</taxon>
    </lineage>
</organism>
<comment type="caution">
    <text evidence="1">The sequence shown here is derived from an EMBL/GenBank/DDBJ whole genome shotgun (WGS) entry which is preliminary data.</text>
</comment>
<gene>
    <name evidence="1" type="ORF">CJN711_LOCUS35843</name>
</gene>
<evidence type="ECO:0008006" key="3">
    <source>
        <dbReference type="Google" id="ProtNLM"/>
    </source>
</evidence>
<dbReference type="AlphaFoldDB" id="A0A816B3I6"/>
<protein>
    <recommendedName>
        <fullName evidence="3">F-box domain-containing protein</fullName>
    </recommendedName>
</protein>
<dbReference type="EMBL" id="CAJNOV010017263">
    <property type="protein sequence ID" value="CAF1605481.1"/>
    <property type="molecule type" value="Genomic_DNA"/>
</dbReference>
<proteinExistence type="predicted"/>
<evidence type="ECO:0000313" key="1">
    <source>
        <dbReference type="EMBL" id="CAF1605481.1"/>
    </source>
</evidence>
<sequence>MHQSIVDILALSDEMLLAILNKLNNIDVLFSLIGVNKKLDRLAQDINFTRSIDLVRIISNEKNSSSSRTNSILDRFCFDILPRIQHNIECLTLDSLSIDRVLRIGNYPKLNKLNLELEMTSPIFNNDPSFIHIFKHQILHLNVTINENITAEHLKKLSTNIFTTIFTMFTNLNYLHFDSKDDYLYSPPLINSLSSRNCFSSNIAHVNVRLRRLNDCLGLLNEDFNQLHTFIVKIDRIYKTSMIINNTKTVSNLKCFSLSSFIFTIEYDTQIVPLIHQMLQLENLTLNLLVRGRNSFIDGTHLTNDVLCKIPNLHTFIFNIITHNVIMDEEFLPTSDDVERALIQRAYNVGSCTDYCPVAMGQCHIYSLPFTMSRLETCTNKFPAGLFISVRHLVVRCSFRPFEHDFFVRVSQACPLLNKLTVTNETPQKKKLAYQQSEHEHTTSIVEFSHLMILNLCTASLDYVEQFLFDFNTCLPCLNTLHIQYRLLEIVTQYFTNNTTRAHCSKLQHIIFFDCRPKIYPENFYPYFPLLRN</sequence>
<evidence type="ECO:0000313" key="2">
    <source>
        <dbReference type="Proteomes" id="UP000663855"/>
    </source>
</evidence>
<accession>A0A816B3I6</accession>